<dbReference type="InterPro" id="IPR001296">
    <property type="entry name" value="Glyco_trans_1"/>
</dbReference>
<feature type="domain" description="Glycosyl transferase family 1" evidence="2">
    <location>
        <begin position="200"/>
        <end position="366"/>
    </location>
</feature>
<dbReference type="AlphaFoldDB" id="A0A7C4Q2R1"/>
<dbReference type="PANTHER" id="PTHR45947">
    <property type="entry name" value="SULFOQUINOVOSYL TRANSFERASE SQD2"/>
    <property type="match status" value="1"/>
</dbReference>
<reference evidence="4" key="1">
    <citation type="journal article" date="2020" name="mSystems">
        <title>Genome- and Community-Level Interaction Insights into Carbon Utilization and Element Cycling Functions of Hydrothermarchaeota in Hydrothermal Sediment.</title>
        <authorList>
            <person name="Zhou Z."/>
            <person name="Liu Y."/>
            <person name="Xu W."/>
            <person name="Pan J."/>
            <person name="Luo Z.H."/>
            <person name="Li M."/>
        </authorList>
    </citation>
    <scope>NUCLEOTIDE SEQUENCE [LARGE SCALE GENOMIC DNA]</scope>
    <source>
        <strain evidence="4">SpSt-556</strain>
    </source>
</reference>
<organism evidence="4">
    <name type="scientific">Bellilinea caldifistulae</name>
    <dbReference type="NCBI Taxonomy" id="360411"/>
    <lineage>
        <taxon>Bacteria</taxon>
        <taxon>Bacillati</taxon>
        <taxon>Chloroflexota</taxon>
        <taxon>Anaerolineae</taxon>
        <taxon>Anaerolineales</taxon>
        <taxon>Anaerolineaceae</taxon>
        <taxon>Bellilinea</taxon>
    </lineage>
</organism>
<dbReference type="Gene3D" id="3.40.50.2000">
    <property type="entry name" value="Glycogen Phosphorylase B"/>
    <property type="match status" value="2"/>
</dbReference>
<keyword evidence="1" id="KW-0472">Membrane</keyword>
<dbReference type="PANTHER" id="PTHR45947:SF3">
    <property type="entry name" value="SULFOQUINOVOSYL TRANSFERASE SQD2"/>
    <property type="match status" value="1"/>
</dbReference>
<dbReference type="GO" id="GO:0016757">
    <property type="term" value="F:glycosyltransferase activity"/>
    <property type="evidence" value="ECO:0007669"/>
    <property type="project" value="InterPro"/>
</dbReference>
<accession>A0A7C4Q2R1</accession>
<dbReference type="Pfam" id="PF00534">
    <property type="entry name" value="Glycos_transf_1"/>
    <property type="match status" value="1"/>
</dbReference>
<evidence type="ECO:0000259" key="2">
    <source>
        <dbReference type="Pfam" id="PF00534"/>
    </source>
</evidence>
<keyword evidence="1" id="KW-0812">Transmembrane</keyword>
<feature type="transmembrane region" description="Helical" evidence="1">
    <location>
        <begin position="405"/>
        <end position="425"/>
    </location>
</feature>
<dbReference type="Pfam" id="PF13439">
    <property type="entry name" value="Glyco_transf_4"/>
    <property type="match status" value="1"/>
</dbReference>
<evidence type="ECO:0000259" key="3">
    <source>
        <dbReference type="Pfam" id="PF13439"/>
    </source>
</evidence>
<name>A0A7C4Q2R1_9CHLR</name>
<dbReference type="InterPro" id="IPR050194">
    <property type="entry name" value="Glycosyltransferase_grp1"/>
</dbReference>
<gene>
    <name evidence="4" type="ORF">ENT17_00055</name>
</gene>
<comment type="caution">
    <text evidence="4">The sequence shown here is derived from an EMBL/GenBank/DDBJ whole genome shotgun (WGS) entry which is preliminary data.</text>
</comment>
<keyword evidence="4" id="KW-0808">Transferase</keyword>
<dbReference type="InterPro" id="IPR028098">
    <property type="entry name" value="Glyco_trans_4-like_N"/>
</dbReference>
<proteinExistence type="predicted"/>
<dbReference type="SUPFAM" id="SSF53756">
    <property type="entry name" value="UDP-Glycosyltransferase/glycogen phosphorylase"/>
    <property type="match status" value="1"/>
</dbReference>
<dbReference type="EMBL" id="DSXR01000001">
    <property type="protein sequence ID" value="HGS85992.1"/>
    <property type="molecule type" value="Genomic_DNA"/>
</dbReference>
<protein>
    <submittedName>
        <fullName evidence="4">Glycosyltransferase</fullName>
    </submittedName>
</protein>
<evidence type="ECO:0000256" key="1">
    <source>
        <dbReference type="SAM" id="Phobius"/>
    </source>
</evidence>
<feature type="domain" description="Glycosyltransferase subfamily 4-like N-terminal" evidence="3">
    <location>
        <begin position="15"/>
        <end position="190"/>
    </location>
</feature>
<keyword evidence="1" id="KW-1133">Transmembrane helix</keyword>
<sequence>MRVMLCTTTYLPELNGQAIFTANLAQGLAARGHQVWVVRPGTGFRFTQTADGNLKIIGLPAVRLSFIHKDLRLAVGYRRLLQRLFDQICPDVVHVQDPSPFCQSAVGEARRRGIPAIATHHPGPEISAPYFARLPLPFKRAVEAIGWRFVAHHLNRADAVSVPSRSSAQMLAAHGVRQPARPVSCGIRLNEFTSPSAIDRRKILENFGLPADRVIGLYVGRVDAEKRVDVLIEGLAALQDEQFHLAIAGNGACLPQIKRLIRKCGVEQRVHLLGNVPHENLPALISAADLFLMPGDAESFSIATLEAMACGKPVLAANASALPELVSHLQNGYLFQPQNPQSAAEGIRWLLENRARWAEMGQISRRRAGQHRLENTLQRYEQLYLYTRPQSAARRAGRSAQRRPAFRPLMMLAGILFVLFSLLYASAPLTASAQGGVETLPPITLESLRRLIILTIKDENSLYANGGLIQALLEKGEAVKFVLLQPEKSNTPEQAGAPSSEMQDTFNPRERIRRWLEELGIPPETVDIFEIEEKEINQWYQEMREKWQSIEIQVIPIAP</sequence>
<evidence type="ECO:0000313" key="4">
    <source>
        <dbReference type="EMBL" id="HGS85992.1"/>
    </source>
</evidence>